<dbReference type="InterPro" id="IPR007419">
    <property type="entry name" value="BFD-like_2Fe2S-bd_dom"/>
</dbReference>
<comment type="caution">
    <text evidence="11">The sequence shown here is derived from an EMBL/GenBank/DDBJ whole genome shotgun (WGS) entry which is preliminary data.</text>
</comment>
<evidence type="ECO:0000256" key="9">
    <source>
        <dbReference type="ARBA" id="ARBA00046332"/>
    </source>
</evidence>
<evidence type="ECO:0000256" key="4">
    <source>
        <dbReference type="ARBA" id="ARBA00022982"/>
    </source>
</evidence>
<keyword evidence="5" id="KW-0408">Iron</keyword>
<dbReference type="InterPro" id="IPR052371">
    <property type="entry name" value="BFD-associated_ferredoxin"/>
</dbReference>
<organism evidence="11 12">
    <name type="scientific">Pseudidiomarina taiwanensis</name>
    <dbReference type="NCBI Taxonomy" id="337250"/>
    <lineage>
        <taxon>Bacteria</taxon>
        <taxon>Pseudomonadati</taxon>
        <taxon>Pseudomonadota</taxon>
        <taxon>Gammaproteobacteria</taxon>
        <taxon>Alteromonadales</taxon>
        <taxon>Idiomarinaceae</taxon>
        <taxon>Pseudidiomarina</taxon>
    </lineage>
</organism>
<dbReference type="Proteomes" id="UP000288279">
    <property type="component" value="Unassembled WGS sequence"/>
</dbReference>
<dbReference type="AlphaFoldDB" id="A0A432ZCU8"/>
<name>A0A432ZCU8_9GAMM</name>
<dbReference type="EMBL" id="PIQG01000005">
    <property type="protein sequence ID" value="RUO75720.1"/>
    <property type="molecule type" value="Genomic_DNA"/>
</dbReference>
<evidence type="ECO:0000256" key="8">
    <source>
        <dbReference type="ARBA" id="ARBA00039386"/>
    </source>
</evidence>
<keyword evidence="1" id="KW-0813">Transport</keyword>
<evidence type="ECO:0000256" key="5">
    <source>
        <dbReference type="ARBA" id="ARBA00023004"/>
    </source>
</evidence>
<keyword evidence="3" id="KW-0479">Metal-binding</keyword>
<keyword evidence="2" id="KW-0001">2Fe-2S</keyword>
<dbReference type="OrthoDB" id="9815350at2"/>
<evidence type="ECO:0000256" key="6">
    <source>
        <dbReference type="ARBA" id="ARBA00023014"/>
    </source>
</evidence>
<dbReference type="PANTHER" id="PTHR37424:SF1">
    <property type="entry name" value="BACTERIOFERRITIN-ASSOCIATED FERREDOXIN"/>
    <property type="match status" value="1"/>
</dbReference>
<gene>
    <name evidence="11" type="ORF">CWI83_10125</name>
</gene>
<dbReference type="Pfam" id="PF04324">
    <property type="entry name" value="Fer2_BFD"/>
    <property type="match status" value="1"/>
</dbReference>
<reference evidence="11 12" key="1">
    <citation type="journal article" date="2011" name="Front. Microbiol.">
        <title>Genomic signatures of strain selection and enhancement in Bacillus atrophaeus var. globigii, a historical biowarfare simulant.</title>
        <authorList>
            <person name="Gibbons H.S."/>
            <person name="Broomall S.M."/>
            <person name="McNew L.A."/>
            <person name="Daligault H."/>
            <person name="Chapman C."/>
            <person name="Bruce D."/>
            <person name="Karavis M."/>
            <person name="Krepps M."/>
            <person name="McGregor P.A."/>
            <person name="Hong C."/>
            <person name="Park K.H."/>
            <person name="Akmal A."/>
            <person name="Feldman A."/>
            <person name="Lin J.S."/>
            <person name="Chang W.E."/>
            <person name="Higgs B.W."/>
            <person name="Demirev P."/>
            <person name="Lindquist J."/>
            <person name="Liem A."/>
            <person name="Fochler E."/>
            <person name="Read T.D."/>
            <person name="Tapia R."/>
            <person name="Johnson S."/>
            <person name="Bishop-Lilly K.A."/>
            <person name="Detter C."/>
            <person name="Han C."/>
            <person name="Sozhamannan S."/>
            <person name="Rosenzweig C.N."/>
            <person name="Skowronski E.W."/>
        </authorList>
    </citation>
    <scope>NUCLEOTIDE SEQUENCE [LARGE SCALE GENOMIC DNA]</scope>
    <source>
        <strain evidence="11 12">PIT1</strain>
    </source>
</reference>
<evidence type="ECO:0000313" key="12">
    <source>
        <dbReference type="Proteomes" id="UP000288279"/>
    </source>
</evidence>
<sequence length="71" mass="7794">MYICICNAIREADVHAAVANDVRSFKELKSQLGLCSDCGQCSRKAKACFDAAKASQPTYLFKEHLIQLAQA</sequence>
<proteinExistence type="inferred from homology"/>
<keyword evidence="4" id="KW-0249">Electron transport</keyword>
<comment type="cofactor">
    <cofactor evidence="7">
        <name>[2Fe-2S] cluster</name>
        <dbReference type="ChEBI" id="CHEBI:190135"/>
    </cofactor>
</comment>
<accession>A0A432ZCU8</accession>
<evidence type="ECO:0000256" key="3">
    <source>
        <dbReference type="ARBA" id="ARBA00022723"/>
    </source>
</evidence>
<dbReference type="GO" id="GO:0051537">
    <property type="term" value="F:2 iron, 2 sulfur cluster binding"/>
    <property type="evidence" value="ECO:0007669"/>
    <property type="project" value="UniProtKB-KW"/>
</dbReference>
<dbReference type="GO" id="GO:0046872">
    <property type="term" value="F:metal ion binding"/>
    <property type="evidence" value="ECO:0007669"/>
    <property type="project" value="UniProtKB-KW"/>
</dbReference>
<evidence type="ECO:0000313" key="11">
    <source>
        <dbReference type="EMBL" id="RUO75720.1"/>
    </source>
</evidence>
<feature type="domain" description="BFD-like [2Fe-2S]-binding" evidence="10">
    <location>
        <begin position="2"/>
        <end position="48"/>
    </location>
</feature>
<dbReference type="PANTHER" id="PTHR37424">
    <property type="entry name" value="BACTERIOFERRITIN-ASSOCIATED FERREDOXIN"/>
    <property type="match status" value="1"/>
</dbReference>
<keyword evidence="6" id="KW-0411">Iron-sulfur</keyword>
<keyword evidence="12" id="KW-1185">Reference proteome</keyword>
<evidence type="ECO:0000259" key="10">
    <source>
        <dbReference type="Pfam" id="PF04324"/>
    </source>
</evidence>
<comment type="similarity">
    <text evidence="9">Belongs to the Bfd family.</text>
</comment>
<protein>
    <recommendedName>
        <fullName evidence="8">Bacterioferritin-associated ferredoxin</fullName>
    </recommendedName>
</protein>
<evidence type="ECO:0000256" key="7">
    <source>
        <dbReference type="ARBA" id="ARBA00034078"/>
    </source>
</evidence>
<dbReference type="Gene3D" id="1.10.10.1100">
    <property type="entry name" value="BFD-like [2Fe-2S]-binding domain"/>
    <property type="match status" value="1"/>
</dbReference>
<evidence type="ECO:0000256" key="2">
    <source>
        <dbReference type="ARBA" id="ARBA00022714"/>
    </source>
</evidence>
<dbReference type="InterPro" id="IPR041854">
    <property type="entry name" value="BFD-like_2Fe2S-bd_dom_sf"/>
</dbReference>
<evidence type="ECO:0000256" key="1">
    <source>
        <dbReference type="ARBA" id="ARBA00022448"/>
    </source>
</evidence>
<dbReference type="RefSeq" id="WP_126828634.1">
    <property type="nucleotide sequence ID" value="NZ_PIQG01000005.1"/>
</dbReference>